<dbReference type="AlphaFoldDB" id="A0A6G1I8U3"/>
<evidence type="ECO:0000313" key="3">
    <source>
        <dbReference type="Proteomes" id="UP000799640"/>
    </source>
</evidence>
<organism evidence="2 3">
    <name type="scientific">Trichodelitschia bisporula</name>
    <dbReference type="NCBI Taxonomy" id="703511"/>
    <lineage>
        <taxon>Eukaryota</taxon>
        <taxon>Fungi</taxon>
        <taxon>Dikarya</taxon>
        <taxon>Ascomycota</taxon>
        <taxon>Pezizomycotina</taxon>
        <taxon>Dothideomycetes</taxon>
        <taxon>Dothideomycetes incertae sedis</taxon>
        <taxon>Phaeotrichales</taxon>
        <taxon>Phaeotrichaceae</taxon>
        <taxon>Trichodelitschia</taxon>
    </lineage>
</organism>
<name>A0A6G1I8U3_9PEZI</name>
<feature type="region of interest" description="Disordered" evidence="1">
    <location>
        <begin position="8"/>
        <end position="29"/>
    </location>
</feature>
<feature type="compositionally biased region" description="Low complexity" evidence="1">
    <location>
        <begin position="18"/>
        <end position="29"/>
    </location>
</feature>
<protein>
    <recommendedName>
        <fullName evidence="4">Aflatoxin regulatory protein domain-containing protein</fullName>
    </recommendedName>
</protein>
<evidence type="ECO:0000256" key="1">
    <source>
        <dbReference type="SAM" id="MobiDB-lite"/>
    </source>
</evidence>
<keyword evidence="3" id="KW-1185">Reference proteome</keyword>
<gene>
    <name evidence="2" type="ORF">EJ06DRAFT_526617</name>
</gene>
<proteinExistence type="predicted"/>
<evidence type="ECO:0008006" key="4">
    <source>
        <dbReference type="Google" id="ProtNLM"/>
    </source>
</evidence>
<accession>A0A6G1I8U3</accession>
<evidence type="ECO:0000313" key="2">
    <source>
        <dbReference type="EMBL" id="KAF2404536.1"/>
    </source>
</evidence>
<dbReference type="OrthoDB" id="3898684at2759"/>
<dbReference type="Proteomes" id="UP000799640">
    <property type="component" value="Unassembled WGS sequence"/>
</dbReference>
<reference evidence="2" key="1">
    <citation type="journal article" date="2020" name="Stud. Mycol.">
        <title>101 Dothideomycetes genomes: a test case for predicting lifestyles and emergence of pathogens.</title>
        <authorList>
            <person name="Haridas S."/>
            <person name="Albert R."/>
            <person name="Binder M."/>
            <person name="Bloem J."/>
            <person name="Labutti K."/>
            <person name="Salamov A."/>
            <person name="Andreopoulos B."/>
            <person name="Baker S."/>
            <person name="Barry K."/>
            <person name="Bills G."/>
            <person name="Bluhm B."/>
            <person name="Cannon C."/>
            <person name="Castanera R."/>
            <person name="Culley D."/>
            <person name="Daum C."/>
            <person name="Ezra D."/>
            <person name="Gonzalez J."/>
            <person name="Henrissat B."/>
            <person name="Kuo A."/>
            <person name="Liang C."/>
            <person name="Lipzen A."/>
            <person name="Lutzoni F."/>
            <person name="Magnuson J."/>
            <person name="Mondo S."/>
            <person name="Nolan M."/>
            <person name="Ohm R."/>
            <person name="Pangilinan J."/>
            <person name="Park H.-J."/>
            <person name="Ramirez L."/>
            <person name="Alfaro M."/>
            <person name="Sun H."/>
            <person name="Tritt A."/>
            <person name="Yoshinaga Y."/>
            <person name="Zwiers L.-H."/>
            <person name="Turgeon B."/>
            <person name="Goodwin S."/>
            <person name="Spatafora J."/>
            <person name="Crous P."/>
            <person name="Grigoriev I."/>
        </authorList>
    </citation>
    <scope>NUCLEOTIDE SEQUENCE</scope>
    <source>
        <strain evidence="2">CBS 262.69</strain>
    </source>
</reference>
<feature type="compositionally biased region" description="Polar residues" evidence="1">
    <location>
        <begin position="8"/>
        <end position="17"/>
    </location>
</feature>
<dbReference type="EMBL" id="ML996688">
    <property type="protein sequence ID" value="KAF2404536.1"/>
    <property type="molecule type" value="Genomic_DNA"/>
</dbReference>
<sequence>MCSPVFIVSSQQNTAEDSTTAPTESAPTSYPYWESPQQLWPQWPLHYFGTPYAPESAQGRICTIAPRMSGCTCFASALQVSEQLHRTEAALASTAFDHVLNVARHASAVCRQYAACPLCADPSYFPLYVIILRKAAACYSHLIQAASPAGASPGTASTASGVSASSSGQGAHTSRVRIGAFEVDAPLDDHTRALILRTEVRRAAEAACALETVLGPGSPKAAAHRDETALMYQRGLVGALREEIGALEGVLQSI</sequence>